<dbReference type="InterPro" id="IPR035899">
    <property type="entry name" value="DBL_dom_sf"/>
</dbReference>
<dbReference type="PROSITE" id="PS50010">
    <property type="entry name" value="DH_2"/>
    <property type="match status" value="1"/>
</dbReference>
<dbReference type="InterPro" id="IPR027267">
    <property type="entry name" value="AH/BAR_dom_sf"/>
</dbReference>
<protein>
    <submittedName>
        <fullName evidence="8">Dynamin-binding protein</fullName>
    </submittedName>
</protein>
<feature type="domain" description="SH3" evidence="5">
    <location>
        <begin position="200"/>
        <end position="259"/>
    </location>
</feature>
<dbReference type="Pfam" id="PF00621">
    <property type="entry name" value="RhoGEF"/>
    <property type="match status" value="1"/>
</dbReference>
<evidence type="ECO:0000256" key="3">
    <source>
        <dbReference type="PROSITE-ProRule" id="PRU00192"/>
    </source>
</evidence>
<feature type="domain" description="SH3" evidence="5">
    <location>
        <begin position="1020"/>
        <end position="1096"/>
    </location>
</feature>
<dbReference type="SMART" id="SM00721">
    <property type="entry name" value="BAR"/>
    <property type="match status" value="1"/>
</dbReference>
<dbReference type="SUPFAM" id="SSF50044">
    <property type="entry name" value="SH3-domain"/>
    <property type="match status" value="6"/>
</dbReference>
<feature type="domain" description="SH3" evidence="5">
    <location>
        <begin position="68"/>
        <end position="127"/>
    </location>
</feature>
<dbReference type="GO" id="GO:0005085">
    <property type="term" value="F:guanyl-nucleotide exchange factor activity"/>
    <property type="evidence" value="ECO:0007669"/>
    <property type="project" value="UniProtKB-KW"/>
</dbReference>
<dbReference type="PANTHER" id="PTHR22834">
    <property type="entry name" value="NUCLEAR FUSION PROTEIN FUS2"/>
    <property type="match status" value="1"/>
</dbReference>
<dbReference type="Proteomes" id="UP000046395">
    <property type="component" value="Unassembled WGS sequence"/>
</dbReference>
<dbReference type="PROSITE" id="PS50002">
    <property type="entry name" value="SH3"/>
    <property type="match status" value="6"/>
</dbReference>
<accession>A0A5S6R4V8</accession>
<evidence type="ECO:0000256" key="1">
    <source>
        <dbReference type="ARBA" id="ARBA00022443"/>
    </source>
</evidence>
<evidence type="ECO:0000259" key="6">
    <source>
        <dbReference type="PROSITE" id="PS50010"/>
    </source>
</evidence>
<reference evidence="8" key="1">
    <citation type="submission" date="2019-12" db="UniProtKB">
        <authorList>
            <consortium name="WormBaseParasite"/>
        </authorList>
    </citation>
    <scope>IDENTIFICATION</scope>
</reference>
<name>A0A5S6R4V8_TRIMR</name>
<dbReference type="Gene3D" id="1.20.1270.60">
    <property type="entry name" value="Arfaptin homology (AH) domain/BAR domain"/>
    <property type="match status" value="1"/>
</dbReference>
<evidence type="ECO:0000313" key="7">
    <source>
        <dbReference type="Proteomes" id="UP000046395"/>
    </source>
</evidence>
<dbReference type="PANTHER" id="PTHR22834:SF20">
    <property type="entry name" value="SH3 DOMAIN-CONTAINING PROTEIN"/>
    <property type="match status" value="1"/>
</dbReference>
<dbReference type="CDD" id="cd00174">
    <property type="entry name" value="SH3"/>
    <property type="match status" value="2"/>
</dbReference>
<dbReference type="GO" id="GO:0005737">
    <property type="term" value="C:cytoplasm"/>
    <property type="evidence" value="ECO:0007669"/>
    <property type="project" value="InterPro"/>
</dbReference>
<dbReference type="WBParaSite" id="TMUE_3000014545.1">
    <property type="protein sequence ID" value="TMUE_3000014545.1"/>
    <property type="gene ID" value="WBGene00293762"/>
</dbReference>
<dbReference type="SUPFAM" id="SSF48065">
    <property type="entry name" value="DBL homology domain (DH-domain)"/>
    <property type="match status" value="1"/>
</dbReference>
<organism evidence="7 8">
    <name type="scientific">Trichuris muris</name>
    <name type="common">Mouse whipworm</name>
    <dbReference type="NCBI Taxonomy" id="70415"/>
    <lineage>
        <taxon>Eukaryota</taxon>
        <taxon>Metazoa</taxon>
        <taxon>Ecdysozoa</taxon>
        <taxon>Nematoda</taxon>
        <taxon>Enoplea</taxon>
        <taxon>Dorylaimia</taxon>
        <taxon>Trichinellida</taxon>
        <taxon>Trichuridae</taxon>
        <taxon>Trichuris</taxon>
    </lineage>
</organism>
<dbReference type="InterPro" id="IPR001452">
    <property type="entry name" value="SH3_domain"/>
</dbReference>
<keyword evidence="2" id="KW-0344">Guanine-nucleotide releasing factor</keyword>
<feature type="domain" description="SH3" evidence="5">
    <location>
        <begin position="131"/>
        <end position="192"/>
    </location>
</feature>
<evidence type="ECO:0000259" key="5">
    <source>
        <dbReference type="PROSITE" id="PS50002"/>
    </source>
</evidence>
<dbReference type="Gene3D" id="2.30.30.40">
    <property type="entry name" value="SH3 Domains"/>
    <property type="match status" value="6"/>
</dbReference>
<dbReference type="AlphaFoldDB" id="A0A5S6R4V8"/>
<dbReference type="SMART" id="SM00325">
    <property type="entry name" value="RhoGEF"/>
    <property type="match status" value="1"/>
</dbReference>
<dbReference type="SUPFAM" id="SSF103657">
    <property type="entry name" value="BAR/IMD domain-like"/>
    <property type="match status" value="1"/>
</dbReference>
<evidence type="ECO:0000256" key="4">
    <source>
        <dbReference type="SAM" id="MobiDB-lite"/>
    </source>
</evidence>
<sequence length="1103" mass="121964">MWAFGVARALYDFHSSTPGDLQFNSDEVVLIKGRVNKDWFQGESLDGGRRGIFPVNYVFEVKLPKLTCNDSLLIAIANFEAQTPADLSIRVGDVIVGKTRIDNNWWRGELSNKRGLFPACHVQPLTVAKGHAETPFQAIVKNSLKAQLPDEIDLNEGEVVVVEQLLDDSWCRGSAANRRGIFPLAFVERIQQPPIVADAQPKAHGITKYKFAAKCSGELSFDAGQKVTLVGHVDDEWTLCKIGDKAGIAPTSYISITVDCPKLTKSELQSAIATVSGEGPYSQGSCSVDLEDAAVAVQSCVGQIMRVAYDFCSATVGDLIALTDDYVRVTKILNDHWVEAVNLKNQRSGIIPISYLAPLVNRDNPEPTVHWRHCSDNGQLDRAIARTMLSLEIDSKSARYSNHLDSHLSSPTCQSSIPYWAPTCRSTDSLTSKAIPPPRPKTLPSVADAPNPVRLSTQSASNDNTLMKAVDELLHSEREYLSEITALRNVCDAHKEELDLFQLTLRLGTIVDLSSKLVRKMEQSQSSATLAHFGQTFYDMSCQLASAYVAYCNAQEESLPRLLQASADGGRAAAVEALMRDLRSSCQCFDLNTTLVRPIQRFLKYPLYLVGLLRNADPASEAHLKSALCRLSSASKLLNENKRRNDIVKKYREECERSFADRLSKFNVHSMRKKSSRLGVLLSSTFGLTQLRTNEQFDHCVNLFNEDVGRINAFSQHVQATVGRAMSTLSAHRAMVEALDESTVGSEMCPRRANALRNLSSSSIVQELTTNVRLHVTEATCKLQSSARTLAKLIDKRRDKLFDWEVATNKFQKATKSGDYAKLTTLSEQMKNAQAEYDALNEQLIVDLASFHTVATSELETARTAFVHDLNRFTAWLAEQLQSVGARDHQPLYGNGSCASKPIEHLNNESPLISFEEDGRCPVRTSNPQPSTDLLISPWNNEGAYFASKITASSSQTALPCSLKNSVHNNSCSRLMQMTSSQSERSISPLSTCNYPTAAAMTDGGCQAEMVTTSVSIDDDVDEFCVVAYDFQASGPDELSVFEDDIVVVHDRRDLRGNADWWLVESEVGAFQKVLAGRQNMESLFLVSDRLLKKREAQVDQHK</sequence>
<proteinExistence type="predicted"/>
<dbReference type="InterPro" id="IPR004148">
    <property type="entry name" value="BAR_dom"/>
</dbReference>
<evidence type="ECO:0000313" key="8">
    <source>
        <dbReference type="WBParaSite" id="TMUE_3000014545.1"/>
    </source>
</evidence>
<keyword evidence="7" id="KW-1185">Reference proteome</keyword>
<dbReference type="InterPro" id="IPR000219">
    <property type="entry name" value="DH_dom"/>
</dbReference>
<dbReference type="STRING" id="70415.A0A5S6R4V8"/>
<feature type="domain" description="SH3" evidence="5">
    <location>
        <begin position="300"/>
        <end position="361"/>
    </location>
</feature>
<dbReference type="SMART" id="SM00326">
    <property type="entry name" value="SH3"/>
    <property type="match status" value="6"/>
</dbReference>
<dbReference type="InterPro" id="IPR036028">
    <property type="entry name" value="SH3-like_dom_sf"/>
</dbReference>
<feature type="domain" description="SH3" evidence="5">
    <location>
        <begin position="2"/>
        <end position="63"/>
    </location>
</feature>
<feature type="region of interest" description="Disordered" evidence="4">
    <location>
        <begin position="430"/>
        <end position="458"/>
    </location>
</feature>
<dbReference type="Pfam" id="PF03114">
    <property type="entry name" value="BAR"/>
    <property type="match status" value="1"/>
</dbReference>
<dbReference type="Gene3D" id="1.20.900.10">
    <property type="entry name" value="Dbl homology (DH) domain"/>
    <property type="match status" value="1"/>
</dbReference>
<feature type="domain" description="DH" evidence="6">
    <location>
        <begin position="465"/>
        <end position="641"/>
    </location>
</feature>
<dbReference type="Pfam" id="PF00018">
    <property type="entry name" value="SH3_1"/>
    <property type="match status" value="4"/>
</dbReference>
<evidence type="ECO:0000256" key="2">
    <source>
        <dbReference type="ARBA" id="ARBA00022658"/>
    </source>
</evidence>
<dbReference type="InterPro" id="IPR051492">
    <property type="entry name" value="Dynamin-Rho_GEF"/>
</dbReference>
<keyword evidence="1 3" id="KW-0728">SH3 domain</keyword>